<organism evidence="2 3">
    <name type="scientific">Anaerobutyricum hallii</name>
    <dbReference type="NCBI Taxonomy" id="39488"/>
    <lineage>
        <taxon>Bacteria</taxon>
        <taxon>Bacillati</taxon>
        <taxon>Bacillota</taxon>
        <taxon>Clostridia</taxon>
        <taxon>Lachnospirales</taxon>
        <taxon>Lachnospiraceae</taxon>
        <taxon>Anaerobutyricum</taxon>
    </lineage>
</organism>
<feature type="transmembrane region" description="Helical" evidence="1">
    <location>
        <begin position="50"/>
        <end position="71"/>
    </location>
</feature>
<comment type="caution">
    <text evidence="2">The sequence shown here is derived from an EMBL/GenBank/DDBJ whole genome shotgun (WGS) entry which is preliminary data.</text>
</comment>
<keyword evidence="1" id="KW-0472">Membrane</keyword>
<dbReference type="RefSeq" id="WP_117982390.1">
    <property type="nucleotide sequence ID" value="NZ_JBGLCY010000004.1"/>
</dbReference>
<evidence type="ECO:0000256" key="1">
    <source>
        <dbReference type="SAM" id="Phobius"/>
    </source>
</evidence>
<reference evidence="2 3" key="1">
    <citation type="submission" date="2018-08" db="EMBL/GenBank/DDBJ databases">
        <title>A genome reference for cultivated species of the human gut microbiota.</title>
        <authorList>
            <person name="Zou Y."/>
            <person name="Xue W."/>
            <person name="Luo G."/>
        </authorList>
    </citation>
    <scope>NUCLEOTIDE SEQUENCE [LARGE SCALE GENOMIC DNA]</scope>
    <source>
        <strain evidence="2 3">TM10-1AC</strain>
    </source>
</reference>
<name>A0A374NQY2_9FIRM</name>
<sequence>MKKLTRQEKHEQCIREIRGTLIVVAICCVWHIASAFLLNGTGLYFLGMPAWFSVSTLGTIVLSLLGVWYLLKKVFINFEYEDEEEGGEE</sequence>
<accession>A0A374NQY2</accession>
<dbReference type="AlphaFoldDB" id="A0A374NQY2"/>
<evidence type="ECO:0000313" key="3">
    <source>
        <dbReference type="Proteomes" id="UP000262524"/>
    </source>
</evidence>
<dbReference type="EMBL" id="QSOE01000030">
    <property type="protein sequence ID" value="RGI89052.1"/>
    <property type="molecule type" value="Genomic_DNA"/>
</dbReference>
<feature type="transmembrane region" description="Helical" evidence="1">
    <location>
        <begin position="21"/>
        <end position="38"/>
    </location>
</feature>
<evidence type="ECO:0000313" key="2">
    <source>
        <dbReference type="EMBL" id="RGI89052.1"/>
    </source>
</evidence>
<keyword evidence="1" id="KW-0812">Transmembrane</keyword>
<gene>
    <name evidence="2" type="ORF">DXD91_06290</name>
</gene>
<keyword evidence="1" id="KW-1133">Transmembrane helix</keyword>
<proteinExistence type="predicted"/>
<dbReference type="Pfam" id="PF06196">
    <property type="entry name" value="DUF997"/>
    <property type="match status" value="1"/>
</dbReference>
<dbReference type="Proteomes" id="UP000262524">
    <property type="component" value="Unassembled WGS sequence"/>
</dbReference>
<dbReference type="InterPro" id="IPR010398">
    <property type="entry name" value="DUF997"/>
</dbReference>
<protein>
    <submittedName>
        <fullName evidence="2">DUF997 family protein</fullName>
    </submittedName>
</protein>